<reference evidence="3 4" key="1">
    <citation type="submission" date="2017-08" db="EMBL/GenBank/DDBJ databases">
        <title>Infants hospitalized years apart are colonized by the same room-sourced microbial strains.</title>
        <authorList>
            <person name="Brooks B."/>
            <person name="Olm M.R."/>
            <person name="Firek B.A."/>
            <person name="Baker R."/>
            <person name="Thomas B.C."/>
            <person name="Morowitz M.J."/>
            <person name="Banfield J.F."/>
        </authorList>
    </citation>
    <scope>NUCLEOTIDE SEQUENCE [LARGE SCALE GENOMIC DNA]</scope>
    <source>
        <strain evidence="3">S2_005_002_R2_29</strain>
    </source>
</reference>
<gene>
    <name evidence="3" type="ORF">DI551_08005</name>
</gene>
<name>A0A2W5MVJ6_9BACT</name>
<organism evidence="3 4">
    <name type="scientific">Micavibrio aeruginosavorus</name>
    <dbReference type="NCBI Taxonomy" id="349221"/>
    <lineage>
        <taxon>Bacteria</taxon>
        <taxon>Pseudomonadati</taxon>
        <taxon>Bdellovibrionota</taxon>
        <taxon>Bdellovibrionia</taxon>
        <taxon>Bdellovibrionales</taxon>
        <taxon>Pseudobdellovibrionaceae</taxon>
        <taxon>Micavibrio</taxon>
    </lineage>
</organism>
<comment type="caution">
    <text evidence="3">The sequence shown here is derived from an EMBL/GenBank/DDBJ whole genome shotgun (WGS) entry which is preliminary data.</text>
</comment>
<accession>A0A2W5MVJ6</accession>
<proteinExistence type="predicted"/>
<protein>
    <submittedName>
        <fullName evidence="3">Uncharacterized protein</fullName>
    </submittedName>
</protein>
<feature type="region of interest" description="Disordered" evidence="2">
    <location>
        <begin position="168"/>
        <end position="189"/>
    </location>
</feature>
<feature type="compositionally biased region" description="Gly residues" evidence="2">
    <location>
        <begin position="171"/>
        <end position="182"/>
    </location>
</feature>
<evidence type="ECO:0000256" key="2">
    <source>
        <dbReference type="SAM" id="MobiDB-lite"/>
    </source>
</evidence>
<dbReference type="AlphaFoldDB" id="A0A2W5MVJ6"/>
<evidence type="ECO:0000313" key="4">
    <source>
        <dbReference type="Proteomes" id="UP000249417"/>
    </source>
</evidence>
<dbReference type="Proteomes" id="UP000249417">
    <property type="component" value="Unassembled WGS sequence"/>
</dbReference>
<evidence type="ECO:0000256" key="1">
    <source>
        <dbReference type="SAM" id="Coils"/>
    </source>
</evidence>
<keyword evidence="1" id="KW-0175">Coiled coil</keyword>
<evidence type="ECO:0000313" key="3">
    <source>
        <dbReference type="EMBL" id="PZQ45242.1"/>
    </source>
</evidence>
<feature type="coiled-coil region" evidence="1">
    <location>
        <begin position="30"/>
        <end position="100"/>
    </location>
</feature>
<dbReference type="Gene3D" id="1.10.287.1490">
    <property type="match status" value="1"/>
</dbReference>
<sequence>MPTIDTDTAEGKAELQKLIDAETKGLKDKNAELHGKLKKKDEEVASINERLTSLEAEKQEAEEKIANKKGDIEAVRAQEKEKYNKEIKKKDDEIAGLKDQINTHVVDGGLSAALSKAGVLPEMTEAAFDHLKARNKIEVVDGKAVIGGKTLDEFMPEWAKESGKIFVAAPGNGGGGSKGPSGQGKAEPKTLTRAEFDGLQADEQAKHFKDGGKLID</sequence>
<dbReference type="EMBL" id="QFQB01000057">
    <property type="protein sequence ID" value="PZQ45242.1"/>
    <property type="molecule type" value="Genomic_DNA"/>
</dbReference>